<accession>A0A8X6Q672</accession>
<dbReference type="Proteomes" id="UP000887013">
    <property type="component" value="Unassembled WGS sequence"/>
</dbReference>
<dbReference type="EMBL" id="BMAW01077810">
    <property type="protein sequence ID" value="GFU08207.1"/>
    <property type="molecule type" value="Genomic_DNA"/>
</dbReference>
<sequence>MNFQKQESSQRIPSRDITKNTGEKASNVPVNIKEQDLRNYAKLKALIFLRNLSQLFKHAWKNIRKAKRTLHMKRRFSSLLESRLLWSVTVNYGE</sequence>
<protein>
    <submittedName>
        <fullName evidence="2">Uncharacterized protein</fullName>
    </submittedName>
</protein>
<dbReference type="AlphaFoldDB" id="A0A8X6Q672"/>
<reference evidence="2" key="1">
    <citation type="submission" date="2020-08" db="EMBL/GenBank/DDBJ databases">
        <title>Multicomponent nature underlies the extraordinary mechanical properties of spider dragline silk.</title>
        <authorList>
            <person name="Kono N."/>
            <person name="Nakamura H."/>
            <person name="Mori M."/>
            <person name="Yoshida Y."/>
            <person name="Ohtoshi R."/>
            <person name="Malay A.D."/>
            <person name="Moran D.A.P."/>
            <person name="Tomita M."/>
            <person name="Numata K."/>
            <person name="Arakawa K."/>
        </authorList>
    </citation>
    <scope>NUCLEOTIDE SEQUENCE</scope>
</reference>
<feature type="region of interest" description="Disordered" evidence="1">
    <location>
        <begin position="1"/>
        <end position="25"/>
    </location>
</feature>
<feature type="compositionally biased region" description="Basic and acidic residues" evidence="1">
    <location>
        <begin position="13"/>
        <end position="22"/>
    </location>
</feature>
<gene>
    <name evidence="2" type="ORF">NPIL_467311</name>
</gene>
<organism evidence="2 3">
    <name type="scientific">Nephila pilipes</name>
    <name type="common">Giant wood spider</name>
    <name type="synonym">Nephila maculata</name>
    <dbReference type="NCBI Taxonomy" id="299642"/>
    <lineage>
        <taxon>Eukaryota</taxon>
        <taxon>Metazoa</taxon>
        <taxon>Ecdysozoa</taxon>
        <taxon>Arthropoda</taxon>
        <taxon>Chelicerata</taxon>
        <taxon>Arachnida</taxon>
        <taxon>Araneae</taxon>
        <taxon>Araneomorphae</taxon>
        <taxon>Entelegynae</taxon>
        <taxon>Araneoidea</taxon>
        <taxon>Nephilidae</taxon>
        <taxon>Nephila</taxon>
    </lineage>
</organism>
<evidence type="ECO:0000313" key="3">
    <source>
        <dbReference type="Proteomes" id="UP000887013"/>
    </source>
</evidence>
<proteinExistence type="predicted"/>
<name>A0A8X6Q672_NEPPI</name>
<evidence type="ECO:0000256" key="1">
    <source>
        <dbReference type="SAM" id="MobiDB-lite"/>
    </source>
</evidence>
<keyword evidence="3" id="KW-1185">Reference proteome</keyword>
<evidence type="ECO:0000313" key="2">
    <source>
        <dbReference type="EMBL" id="GFU08207.1"/>
    </source>
</evidence>
<feature type="compositionally biased region" description="Polar residues" evidence="1">
    <location>
        <begin position="1"/>
        <end position="12"/>
    </location>
</feature>
<comment type="caution">
    <text evidence="2">The sequence shown here is derived from an EMBL/GenBank/DDBJ whole genome shotgun (WGS) entry which is preliminary data.</text>
</comment>